<comment type="caution">
    <text evidence="11">The sequence shown here is derived from an EMBL/GenBank/DDBJ whole genome shotgun (WGS) entry which is preliminary data.</text>
</comment>
<dbReference type="STRING" id="6184.A0A430QPM3"/>
<dbReference type="Pfam" id="PF00005">
    <property type="entry name" value="ABC_tran"/>
    <property type="match status" value="1"/>
</dbReference>
<dbReference type="GO" id="GO:0016020">
    <property type="term" value="C:membrane"/>
    <property type="evidence" value="ECO:0007669"/>
    <property type="project" value="UniProtKB-SubCell"/>
</dbReference>
<dbReference type="Gene3D" id="3.40.50.300">
    <property type="entry name" value="P-loop containing nucleotide triphosphate hydrolases"/>
    <property type="match status" value="1"/>
</dbReference>
<dbReference type="InterPro" id="IPR027417">
    <property type="entry name" value="P-loop_NTPase"/>
</dbReference>
<dbReference type="GO" id="GO:0005524">
    <property type="term" value="F:ATP binding"/>
    <property type="evidence" value="ECO:0007669"/>
    <property type="project" value="UniProtKB-KW"/>
</dbReference>
<dbReference type="PANTHER" id="PTHR24223">
    <property type="entry name" value="ATP-BINDING CASSETTE SUB-FAMILY C"/>
    <property type="match status" value="1"/>
</dbReference>
<accession>A0A430QPM3</accession>
<dbReference type="Gene3D" id="1.20.1560.10">
    <property type="entry name" value="ABC transporter type 1, transmembrane domain"/>
    <property type="match status" value="1"/>
</dbReference>
<feature type="domain" description="ABC transmembrane type-1" evidence="10">
    <location>
        <begin position="1"/>
        <end position="241"/>
    </location>
</feature>
<comment type="subcellular location">
    <subcellularLocation>
        <location evidence="1">Membrane</location>
        <topology evidence="1">Multi-pass membrane protein</topology>
    </subcellularLocation>
</comment>
<keyword evidence="2" id="KW-0813">Transport</keyword>
<name>A0A430QPM3_SCHBO</name>
<dbReference type="SUPFAM" id="SSF90123">
    <property type="entry name" value="ABC transporter transmembrane region"/>
    <property type="match status" value="1"/>
</dbReference>
<evidence type="ECO:0000256" key="1">
    <source>
        <dbReference type="ARBA" id="ARBA00004141"/>
    </source>
</evidence>
<dbReference type="SUPFAM" id="SSF52540">
    <property type="entry name" value="P-loop containing nucleoside triphosphate hydrolases"/>
    <property type="match status" value="1"/>
</dbReference>
<keyword evidence="6" id="KW-0067">ATP-binding</keyword>
<evidence type="ECO:0000313" key="12">
    <source>
        <dbReference type="Proteomes" id="UP000290809"/>
    </source>
</evidence>
<evidence type="ECO:0000259" key="10">
    <source>
        <dbReference type="PROSITE" id="PS50929"/>
    </source>
</evidence>
<dbReference type="InterPro" id="IPR011527">
    <property type="entry name" value="ABC1_TM_dom"/>
</dbReference>
<dbReference type="GO" id="GO:0016887">
    <property type="term" value="F:ATP hydrolysis activity"/>
    <property type="evidence" value="ECO:0007669"/>
    <property type="project" value="InterPro"/>
</dbReference>
<feature type="transmembrane region" description="Helical" evidence="9">
    <location>
        <begin position="183"/>
        <end position="202"/>
    </location>
</feature>
<dbReference type="CDD" id="cd18603">
    <property type="entry name" value="ABC_6TM_MRP1_2_3_6_D2_like"/>
    <property type="match status" value="1"/>
</dbReference>
<evidence type="ECO:0000256" key="4">
    <source>
        <dbReference type="ARBA" id="ARBA00022737"/>
    </source>
</evidence>
<evidence type="ECO:0000256" key="5">
    <source>
        <dbReference type="ARBA" id="ARBA00022741"/>
    </source>
</evidence>
<proteinExistence type="predicted"/>
<keyword evidence="12" id="KW-1185">Reference proteome</keyword>
<dbReference type="FunFam" id="1.20.1560.10:FF:000013">
    <property type="entry name" value="ABC transporter C family member 2"/>
    <property type="match status" value="1"/>
</dbReference>
<organism evidence="11 12">
    <name type="scientific">Schistosoma bovis</name>
    <name type="common">Blood fluke</name>
    <dbReference type="NCBI Taxonomy" id="6184"/>
    <lineage>
        <taxon>Eukaryota</taxon>
        <taxon>Metazoa</taxon>
        <taxon>Spiralia</taxon>
        <taxon>Lophotrochozoa</taxon>
        <taxon>Platyhelminthes</taxon>
        <taxon>Trematoda</taxon>
        <taxon>Digenea</taxon>
        <taxon>Strigeidida</taxon>
        <taxon>Schistosomatoidea</taxon>
        <taxon>Schistosomatidae</taxon>
        <taxon>Schistosoma</taxon>
    </lineage>
</organism>
<keyword evidence="8 9" id="KW-0472">Membrane</keyword>
<keyword evidence="3 9" id="KW-0812">Transmembrane</keyword>
<evidence type="ECO:0000256" key="9">
    <source>
        <dbReference type="SAM" id="Phobius"/>
    </source>
</evidence>
<sequence length="446" mass="50490">MYYCFFTHLILVLFAMLSIYTLSIGHLGCVIRLHSRLLSYVLHAPATFFDLVPHGRIVNRFSQDIATLDNPVLVSLNSTLNCVLTCFLTLCLACTLNIYMIIPICLLTIIYLYIQNLYVTTSRQLKRLESISLSPIFSHFSETLSGVDSIRAYKLIEIYKTISSTRQDLNNSAVYASIISQRWLAVLLELVGNSVILAVAILSVVAQGYLSAGFSGLVITYALNLNQTLNWLVRMFSELETNIVCIERIHEYSSIEQEAPWELDCSYLPSNWPEGIIEFINYGTKYRSELNLALKSINFKVDKGEKDPILFSGTLRFNLDPFNHYTDEAIWHALELANLKSFIKDANNNNNDANYGLDMNISEGGSNISLGQRQLVCLARALLRHTSILVLDEATAAIDMQTDNLIQETIRREFSSCTVITIAHRLNTVLDYDRYVLIILCILVYI</sequence>
<dbReference type="Proteomes" id="UP000290809">
    <property type="component" value="Unassembled WGS sequence"/>
</dbReference>
<dbReference type="InterPro" id="IPR003439">
    <property type="entry name" value="ABC_transporter-like_ATP-bd"/>
</dbReference>
<dbReference type="EMBL" id="QMKO01001493">
    <property type="protein sequence ID" value="RTG89597.1"/>
    <property type="molecule type" value="Genomic_DNA"/>
</dbReference>
<feature type="transmembrane region" description="Helical" evidence="9">
    <location>
        <begin position="87"/>
        <end position="114"/>
    </location>
</feature>
<keyword evidence="4" id="KW-0677">Repeat</keyword>
<dbReference type="GO" id="GO:0140359">
    <property type="term" value="F:ABC-type transporter activity"/>
    <property type="evidence" value="ECO:0007669"/>
    <property type="project" value="InterPro"/>
</dbReference>
<reference evidence="11 12" key="1">
    <citation type="journal article" date="2019" name="PLoS Pathog.">
        <title>Genome sequence of the bovine parasite Schistosoma bovis Tanzania.</title>
        <authorList>
            <person name="Oey H."/>
            <person name="Zakrzewski M."/>
            <person name="Gobert G."/>
            <person name="Gravermann K."/>
            <person name="Stoye J."/>
            <person name="Jones M."/>
            <person name="Mcmanus D."/>
            <person name="Krause L."/>
        </authorList>
    </citation>
    <scope>NUCLEOTIDE SEQUENCE [LARGE SCALE GENOMIC DNA]</scope>
    <source>
        <strain evidence="11 12">TAN1997</strain>
    </source>
</reference>
<dbReference type="PROSITE" id="PS50929">
    <property type="entry name" value="ABC_TM1F"/>
    <property type="match status" value="1"/>
</dbReference>
<dbReference type="AlphaFoldDB" id="A0A430QPM3"/>
<dbReference type="Pfam" id="PF00664">
    <property type="entry name" value="ABC_membrane"/>
    <property type="match status" value="1"/>
</dbReference>
<evidence type="ECO:0000256" key="6">
    <source>
        <dbReference type="ARBA" id="ARBA00022840"/>
    </source>
</evidence>
<gene>
    <name evidence="11" type="ORF">DC041_0001806</name>
</gene>
<evidence type="ECO:0000256" key="8">
    <source>
        <dbReference type="ARBA" id="ARBA00023136"/>
    </source>
</evidence>
<evidence type="ECO:0000256" key="3">
    <source>
        <dbReference type="ARBA" id="ARBA00022692"/>
    </source>
</evidence>
<keyword evidence="5" id="KW-0547">Nucleotide-binding</keyword>
<evidence type="ECO:0000256" key="2">
    <source>
        <dbReference type="ARBA" id="ARBA00022448"/>
    </source>
</evidence>
<keyword evidence="7 9" id="KW-1133">Transmembrane helix</keyword>
<protein>
    <recommendedName>
        <fullName evidence="10">ABC transmembrane type-1 domain-containing protein</fullName>
    </recommendedName>
</protein>
<evidence type="ECO:0000313" key="11">
    <source>
        <dbReference type="EMBL" id="RTG89597.1"/>
    </source>
</evidence>
<dbReference type="InterPro" id="IPR036640">
    <property type="entry name" value="ABC1_TM_sf"/>
</dbReference>
<evidence type="ECO:0000256" key="7">
    <source>
        <dbReference type="ARBA" id="ARBA00022989"/>
    </source>
</evidence>
<dbReference type="InterPro" id="IPR050173">
    <property type="entry name" value="ABC_transporter_C-like"/>
</dbReference>